<dbReference type="InterPro" id="IPR038247">
    <property type="entry name" value="Jag_N_dom_sf"/>
</dbReference>
<dbReference type="Gene3D" id="3.30.1370.50">
    <property type="entry name" value="R3H-like domain"/>
    <property type="match status" value="1"/>
</dbReference>
<dbReference type="GO" id="GO:0003723">
    <property type="term" value="F:RNA binding"/>
    <property type="evidence" value="ECO:0007669"/>
    <property type="project" value="UniProtKB-UniRule"/>
</dbReference>
<organism evidence="8 9">
    <name type="scientific">Nitrolancea hollandica Lb</name>
    <dbReference type="NCBI Taxonomy" id="1129897"/>
    <lineage>
        <taxon>Bacteria</taxon>
        <taxon>Pseudomonadati</taxon>
        <taxon>Thermomicrobiota</taxon>
        <taxon>Thermomicrobia</taxon>
        <taxon>Sphaerobacterales</taxon>
        <taxon>Sphaerobacterineae</taxon>
        <taxon>Sphaerobacteraceae</taxon>
        <taxon>Nitrolancea</taxon>
    </lineage>
</organism>
<dbReference type="InterPro" id="IPR015946">
    <property type="entry name" value="KH_dom-like_a/b"/>
</dbReference>
<keyword evidence="9" id="KW-1185">Reference proteome</keyword>
<evidence type="ECO:0000256" key="2">
    <source>
        <dbReference type="ARBA" id="ARBA00022884"/>
    </source>
</evidence>
<dbReference type="InterPro" id="IPR032782">
    <property type="entry name" value="KhpB_N"/>
</dbReference>
<gene>
    <name evidence="6" type="primary">khpB</name>
    <name evidence="6" type="synonym">eloR</name>
    <name evidence="8" type="ORF">NITHO_2610012</name>
</gene>
<dbReference type="NCBIfam" id="NF041568">
    <property type="entry name" value="Jag_EloR"/>
    <property type="match status" value="1"/>
</dbReference>
<dbReference type="HAMAP" id="MF_00867">
    <property type="entry name" value="KhpB"/>
    <property type="match status" value="1"/>
</dbReference>
<dbReference type="InterPro" id="IPR034079">
    <property type="entry name" value="R3H_KhpB"/>
</dbReference>
<keyword evidence="1 6" id="KW-0963">Cytoplasm</keyword>
<dbReference type="SMART" id="SM01245">
    <property type="entry name" value="Jag_N"/>
    <property type="match status" value="1"/>
</dbReference>
<comment type="domain">
    <text evidence="6">Has an N-terminal Jag-N domain and 2 RNA-binding domains (KH and R3H).</text>
</comment>
<dbReference type="GO" id="GO:0005737">
    <property type="term" value="C:cytoplasm"/>
    <property type="evidence" value="ECO:0007669"/>
    <property type="project" value="UniProtKB-SubCell"/>
</dbReference>
<keyword evidence="4 6" id="KW-0143">Chaperone</keyword>
<evidence type="ECO:0000256" key="4">
    <source>
        <dbReference type="ARBA" id="ARBA00023186"/>
    </source>
</evidence>
<evidence type="ECO:0000256" key="1">
    <source>
        <dbReference type="ARBA" id="ARBA00022490"/>
    </source>
</evidence>
<dbReference type="InterPro" id="IPR036867">
    <property type="entry name" value="R3H_dom_sf"/>
</dbReference>
<name>I4EG88_9BACT</name>
<evidence type="ECO:0000259" key="7">
    <source>
        <dbReference type="PROSITE" id="PS51061"/>
    </source>
</evidence>
<dbReference type="Gene3D" id="3.30.300.20">
    <property type="match status" value="1"/>
</dbReference>
<dbReference type="GO" id="GO:0071555">
    <property type="term" value="P:cell wall organization"/>
    <property type="evidence" value="ECO:0007669"/>
    <property type="project" value="UniProtKB-KW"/>
</dbReference>
<proteinExistence type="inferred from homology"/>
<dbReference type="SUPFAM" id="SSF82708">
    <property type="entry name" value="R3H domain"/>
    <property type="match status" value="1"/>
</dbReference>
<dbReference type="EMBL" id="CAGS01000181">
    <property type="protein sequence ID" value="CCF83700.1"/>
    <property type="molecule type" value="Genomic_DNA"/>
</dbReference>
<reference evidence="8 9" key="1">
    <citation type="journal article" date="2012" name="ISME J.">
        <title>Nitrification expanded: discovery, physiology and genomics of a nitrite-oxidizing bacterium from the phylum Chloroflexi.</title>
        <authorList>
            <person name="Sorokin D.Y."/>
            <person name="Lucker S."/>
            <person name="Vejmelkova D."/>
            <person name="Kostrikina N.A."/>
            <person name="Kleerebezem R."/>
            <person name="Rijpstra W.I."/>
            <person name="Damste J.S."/>
            <person name="Le Paslier D."/>
            <person name="Muyzer G."/>
            <person name="Wagner M."/>
            <person name="van Loosdrecht M.C."/>
            <person name="Daims H."/>
        </authorList>
    </citation>
    <scope>NUCLEOTIDE SEQUENCE [LARGE SCALE GENOMIC DNA]</scope>
    <source>
        <strain evidence="9">none</strain>
    </source>
</reference>
<keyword evidence="3 6" id="KW-0133">Cell shape</keyword>
<comment type="caution">
    <text evidence="6">Lacks conserved residue(s) required for the propagation of feature annotation.</text>
</comment>
<comment type="subcellular location">
    <subcellularLocation>
        <location evidence="6">Cytoplasm</location>
    </subcellularLocation>
</comment>
<dbReference type="CDD" id="cd02414">
    <property type="entry name" value="KH-II_Jag"/>
    <property type="match status" value="1"/>
</dbReference>
<dbReference type="InterPro" id="IPR038008">
    <property type="entry name" value="Jag_KH"/>
</dbReference>
<comment type="subunit">
    <text evidence="6">Forms a complex with KhpA.</text>
</comment>
<keyword evidence="5 6" id="KW-0961">Cell wall biogenesis/degradation</keyword>
<feature type="domain" description="R3H" evidence="7">
    <location>
        <begin position="165"/>
        <end position="231"/>
    </location>
</feature>
<comment type="function">
    <text evidence="6">A probable RNA chaperone. Forms a complex with KhpA which binds to cellular RNA and controls its expression. Plays a role in peptidoglycan (PG) homeostasis and cell length regulation.</text>
</comment>
<comment type="similarity">
    <text evidence="6">Belongs to the KhpB RNA-binding protein family.</text>
</comment>
<dbReference type="PANTHER" id="PTHR35800">
    <property type="entry name" value="PROTEIN JAG"/>
    <property type="match status" value="1"/>
</dbReference>
<dbReference type="Pfam" id="PF14804">
    <property type="entry name" value="Jag_N"/>
    <property type="match status" value="1"/>
</dbReference>
<dbReference type="InterPro" id="IPR001374">
    <property type="entry name" value="R3H_dom"/>
</dbReference>
<dbReference type="GO" id="GO:0009252">
    <property type="term" value="P:peptidoglycan biosynthetic process"/>
    <property type="evidence" value="ECO:0007669"/>
    <property type="project" value="UniProtKB-UniRule"/>
</dbReference>
<dbReference type="Gene3D" id="3.30.30.80">
    <property type="entry name" value="probable RNA-binding protein from clostridium symbiosum atcc 14940"/>
    <property type="match status" value="1"/>
</dbReference>
<dbReference type="SMART" id="SM00393">
    <property type="entry name" value="R3H"/>
    <property type="match status" value="1"/>
</dbReference>
<dbReference type="GO" id="GO:0008360">
    <property type="term" value="P:regulation of cell shape"/>
    <property type="evidence" value="ECO:0007669"/>
    <property type="project" value="UniProtKB-KW"/>
</dbReference>
<evidence type="ECO:0000313" key="9">
    <source>
        <dbReference type="Proteomes" id="UP000004221"/>
    </source>
</evidence>
<evidence type="ECO:0000313" key="8">
    <source>
        <dbReference type="EMBL" id="CCF83700.1"/>
    </source>
</evidence>
<dbReference type="PROSITE" id="PS51061">
    <property type="entry name" value="R3H"/>
    <property type="match status" value="1"/>
</dbReference>
<dbReference type="PANTHER" id="PTHR35800:SF1">
    <property type="entry name" value="RNA-BINDING PROTEIN KHPB"/>
    <property type="match status" value="1"/>
</dbReference>
<accession>I4EG88</accession>
<comment type="caution">
    <text evidence="8">The sequence shown here is derived from an EMBL/GenBank/DDBJ whole genome shotgun (WGS) entry which is preliminary data.</text>
</comment>
<sequence>MDRMRSVEIQARSVDEAVRLALEQLDRTEDQVDVEILADAQDEFDGEALVRVTAKDGVARRVGPPGQIERPSQETERIAKRVVGELLQAMGYHCDLVAVDNPSAIEGGPDEPPTVFIDILGRDLGMLIGRRGENLSQIQYMANLLVNKELPTWTRVILDVEGYRMRREESLVGLAQRVARQVARTRRPISLEPMPPSERRVVHLALRRDPTVTTQSSGEGALRRVTIYPHR</sequence>
<dbReference type="AlphaFoldDB" id="I4EG88"/>
<evidence type="ECO:0000256" key="6">
    <source>
        <dbReference type="HAMAP-Rule" id="MF_00867"/>
    </source>
</evidence>
<evidence type="ECO:0000256" key="3">
    <source>
        <dbReference type="ARBA" id="ARBA00022960"/>
    </source>
</evidence>
<dbReference type="Pfam" id="PF01424">
    <property type="entry name" value="R3H"/>
    <property type="match status" value="1"/>
</dbReference>
<dbReference type="InterPro" id="IPR039247">
    <property type="entry name" value="KhpB"/>
</dbReference>
<dbReference type="Proteomes" id="UP000004221">
    <property type="component" value="Unassembled WGS sequence"/>
</dbReference>
<evidence type="ECO:0000256" key="5">
    <source>
        <dbReference type="ARBA" id="ARBA00023316"/>
    </source>
</evidence>
<dbReference type="CDD" id="cd02644">
    <property type="entry name" value="R3H_jag"/>
    <property type="match status" value="1"/>
</dbReference>
<protein>
    <recommendedName>
        <fullName evidence="6">RNA-binding protein KhpB</fullName>
    </recommendedName>
    <alternativeName>
        <fullName evidence="6">RNA-binding protein EloR</fullName>
    </alternativeName>
</protein>
<keyword evidence="2 6" id="KW-0694">RNA-binding</keyword>